<organism evidence="1">
    <name type="scientific">Thermosporothrix sp. COM3</name>
    <dbReference type="NCBI Taxonomy" id="2490863"/>
    <lineage>
        <taxon>Bacteria</taxon>
        <taxon>Bacillati</taxon>
        <taxon>Chloroflexota</taxon>
        <taxon>Ktedonobacteria</taxon>
        <taxon>Ktedonobacterales</taxon>
        <taxon>Thermosporotrichaceae</taxon>
        <taxon>Thermosporothrix</taxon>
    </lineage>
</organism>
<dbReference type="AlphaFoldDB" id="A0A455SH90"/>
<accession>A0A455SH90</accession>
<proteinExistence type="predicted"/>
<evidence type="ECO:0000313" key="1">
    <source>
        <dbReference type="EMBL" id="BBH87116.1"/>
    </source>
</evidence>
<dbReference type="EMBL" id="AP019376">
    <property type="protein sequence ID" value="BBH87116.1"/>
    <property type="molecule type" value="Genomic_DNA"/>
</dbReference>
<reference evidence="1" key="1">
    <citation type="submission" date="2018-12" db="EMBL/GenBank/DDBJ databases">
        <title>Novel natural products biosynthetic potential of the class Ktedonobacteria.</title>
        <authorList>
            <person name="Zheng Y."/>
            <person name="Saitou A."/>
            <person name="Wang C.M."/>
            <person name="Toyoda A."/>
            <person name="Minakuchi Y."/>
            <person name="Sekiguchi Y."/>
            <person name="Ueda K."/>
            <person name="Takano H."/>
            <person name="Sakai Y."/>
            <person name="Yokota A."/>
            <person name="Yabe S."/>
        </authorList>
    </citation>
    <scope>NUCLEOTIDE SEQUENCE</scope>
    <source>
        <strain evidence="1">COM3</strain>
    </source>
</reference>
<gene>
    <name evidence="1" type="ORF">KTC_18670</name>
</gene>
<name>A0A455SH90_9CHLR</name>
<sequence>MYKYCKAYRLAELRQFRGWIEQPTATPPDADTICYLCDDFTVVLSPVQEQAPLFAKVTPEWREFCQETLHFAIPEDLQYAYQADA</sequence>
<protein>
    <submittedName>
        <fullName evidence="1">Uncharacterized protein</fullName>
    </submittedName>
</protein>